<evidence type="ECO:0000256" key="3">
    <source>
        <dbReference type="PIRSR" id="PIRSR603782-2"/>
    </source>
</evidence>
<keyword evidence="5" id="KW-0812">Transmembrane</keyword>
<evidence type="ECO:0000313" key="7">
    <source>
        <dbReference type="Proteomes" id="UP000315003"/>
    </source>
</evidence>
<comment type="similarity">
    <text evidence="1">Belongs to the SCO1/2 family.</text>
</comment>
<dbReference type="Gene3D" id="3.40.30.10">
    <property type="entry name" value="Glutaredoxin"/>
    <property type="match status" value="1"/>
</dbReference>
<dbReference type="CDD" id="cd02968">
    <property type="entry name" value="SCO"/>
    <property type="match status" value="1"/>
</dbReference>
<evidence type="ECO:0008006" key="8">
    <source>
        <dbReference type="Google" id="ProtNLM"/>
    </source>
</evidence>
<protein>
    <recommendedName>
        <fullName evidence="8">SCO1/SenC</fullName>
    </recommendedName>
</protein>
<feature type="region of interest" description="Disordered" evidence="4">
    <location>
        <begin position="291"/>
        <end position="313"/>
    </location>
</feature>
<sequence>MHLCYQPSRMSPAIQSLLTIAMMCAISVVGGSLAEGQNQTRLGERVIDGSLPPERQGVDVKQNLGDEIPGNLEMIDSDGQLFLSGQLFDGKTPTIITLNYSDCPVLCSTQLNRLVLALNDLELKIGQDFKMLTLSIDPKETIERSASTKERYVDAVRNQPGAASGWTFATAEQPVITKMADALGFQYKYDPVIKQYNHPAMLAFVSPDGVITRYSLSLDFPADQLKLALVEAGEGTVGNVVDQFILWCYSYDSTSNSYTPVAWRIMRIGGLGFLCLMLMVLTPYWLGTRGRSKTATSESGPQKQNSLLASGDR</sequence>
<dbReference type="InterPro" id="IPR036249">
    <property type="entry name" value="Thioredoxin-like_sf"/>
</dbReference>
<dbReference type="RefSeq" id="WP_145274175.1">
    <property type="nucleotide sequence ID" value="NZ_CP036272.1"/>
</dbReference>
<feature type="compositionally biased region" description="Polar residues" evidence="4">
    <location>
        <begin position="293"/>
        <end position="313"/>
    </location>
</feature>
<keyword evidence="3" id="KW-1015">Disulfide bond</keyword>
<organism evidence="6 7">
    <name type="scientific">Stieleria bergensis</name>
    <dbReference type="NCBI Taxonomy" id="2528025"/>
    <lineage>
        <taxon>Bacteria</taxon>
        <taxon>Pseudomonadati</taxon>
        <taxon>Planctomycetota</taxon>
        <taxon>Planctomycetia</taxon>
        <taxon>Pirellulales</taxon>
        <taxon>Pirellulaceae</taxon>
        <taxon>Stieleria</taxon>
    </lineage>
</organism>
<dbReference type="OrthoDB" id="9786756at2"/>
<dbReference type="PANTHER" id="PTHR12151">
    <property type="entry name" value="ELECTRON TRANSPORT PROTIN SCO1/SENC FAMILY MEMBER"/>
    <property type="match status" value="1"/>
</dbReference>
<keyword evidence="5" id="KW-1133">Transmembrane helix</keyword>
<feature type="transmembrane region" description="Helical" evidence="5">
    <location>
        <begin position="265"/>
        <end position="286"/>
    </location>
</feature>
<dbReference type="Pfam" id="PF02630">
    <property type="entry name" value="SCO1-SenC"/>
    <property type="match status" value="1"/>
</dbReference>
<feature type="disulfide bond" description="Redox-active" evidence="3">
    <location>
        <begin position="103"/>
        <end position="107"/>
    </location>
</feature>
<dbReference type="Proteomes" id="UP000315003">
    <property type="component" value="Chromosome"/>
</dbReference>
<evidence type="ECO:0000256" key="1">
    <source>
        <dbReference type="ARBA" id="ARBA00010996"/>
    </source>
</evidence>
<feature type="binding site" evidence="2">
    <location>
        <position position="198"/>
    </location>
    <ligand>
        <name>Cu cation</name>
        <dbReference type="ChEBI" id="CHEBI:23378"/>
    </ligand>
</feature>
<dbReference type="InterPro" id="IPR003782">
    <property type="entry name" value="SCO1/SenC"/>
</dbReference>
<evidence type="ECO:0000256" key="4">
    <source>
        <dbReference type="SAM" id="MobiDB-lite"/>
    </source>
</evidence>
<dbReference type="GO" id="GO:0046872">
    <property type="term" value="F:metal ion binding"/>
    <property type="evidence" value="ECO:0007669"/>
    <property type="project" value="UniProtKB-KW"/>
</dbReference>
<evidence type="ECO:0000313" key="6">
    <source>
        <dbReference type="EMBL" id="QDT60858.1"/>
    </source>
</evidence>
<keyword evidence="2" id="KW-0186">Copper</keyword>
<dbReference type="SUPFAM" id="SSF52833">
    <property type="entry name" value="Thioredoxin-like"/>
    <property type="match status" value="1"/>
</dbReference>
<name>A0A517SXI4_9BACT</name>
<keyword evidence="7" id="KW-1185">Reference proteome</keyword>
<dbReference type="AlphaFoldDB" id="A0A517SXI4"/>
<dbReference type="EMBL" id="CP036272">
    <property type="protein sequence ID" value="QDT60858.1"/>
    <property type="molecule type" value="Genomic_DNA"/>
</dbReference>
<keyword evidence="2" id="KW-0479">Metal-binding</keyword>
<dbReference type="PANTHER" id="PTHR12151:SF8">
    <property type="entry name" value="THIOREDOXIN DOMAIN-CONTAINING PROTEIN"/>
    <property type="match status" value="1"/>
</dbReference>
<evidence type="ECO:0000256" key="2">
    <source>
        <dbReference type="PIRSR" id="PIRSR603782-1"/>
    </source>
</evidence>
<gene>
    <name evidence="6" type="ORF">SV7mr_33850</name>
</gene>
<feature type="binding site" evidence="2">
    <location>
        <position position="103"/>
    </location>
    <ligand>
        <name>Cu cation</name>
        <dbReference type="ChEBI" id="CHEBI:23378"/>
    </ligand>
</feature>
<accession>A0A517SXI4</accession>
<proteinExistence type="inferred from homology"/>
<reference evidence="6 7" key="1">
    <citation type="submission" date="2019-02" db="EMBL/GenBank/DDBJ databases">
        <title>Deep-cultivation of Planctomycetes and their phenomic and genomic characterization uncovers novel biology.</title>
        <authorList>
            <person name="Wiegand S."/>
            <person name="Jogler M."/>
            <person name="Boedeker C."/>
            <person name="Pinto D."/>
            <person name="Vollmers J."/>
            <person name="Rivas-Marin E."/>
            <person name="Kohn T."/>
            <person name="Peeters S.H."/>
            <person name="Heuer A."/>
            <person name="Rast P."/>
            <person name="Oberbeckmann S."/>
            <person name="Bunk B."/>
            <person name="Jeske O."/>
            <person name="Meyerdierks A."/>
            <person name="Storesund J.E."/>
            <person name="Kallscheuer N."/>
            <person name="Luecker S."/>
            <person name="Lage O.M."/>
            <person name="Pohl T."/>
            <person name="Merkel B.J."/>
            <person name="Hornburger P."/>
            <person name="Mueller R.-W."/>
            <person name="Bruemmer F."/>
            <person name="Labrenz M."/>
            <person name="Spormann A.M."/>
            <person name="Op den Camp H."/>
            <person name="Overmann J."/>
            <person name="Amann R."/>
            <person name="Jetten M.S.M."/>
            <person name="Mascher T."/>
            <person name="Medema M.H."/>
            <person name="Devos D.P."/>
            <person name="Kaster A.-K."/>
            <person name="Ovreas L."/>
            <person name="Rohde M."/>
            <person name="Galperin M.Y."/>
            <person name="Jogler C."/>
        </authorList>
    </citation>
    <scope>NUCLEOTIDE SEQUENCE [LARGE SCALE GENOMIC DNA]</scope>
    <source>
        <strain evidence="6 7">SV_7m_r</strain>
    </source>
</reference>
<evidence type="ECO:0000256" key="5">
    <source>
        <dbReference type="SAM" id="Phobius"/>
    </source>
</evidence>
<keyword evidence="5" id="KW-0472">Membrane</keyword>
<feature type="binding site" evidence="2">
    <location>
        <position position="107"/>
    </location>
    <ligand>
        <name>Cu cation</name>
        <dbReference type="ChEBI" id="CHEBI:23378"/>
    </ligand>
</feature>